<dbReference type="AlphaFoldDB" id="A0A2P5BJY4"/>
<keyword evidence="2" id="KW-1185">Reference proteome</keyword>
<reference evidence="2" key="1">
    <citation type="submission" date="2016-06" db="EMBL/GenBank/DDBJ databases">
        <title>Parallel loss of symbiosis genes in relatives of nitrogen-fixing non-legume Parasponia.</title>
        <authorList>
            <person name="Van Velzen R."/>
            <person name="Holmer R."/>
            <person name="Bu F."/>
            <person name="Rutten L."/>
            <person name="Van Zeijl A."/>
            <person name="Liu W."/>
            <person name="Santuari L."/>
            <person name="Cao Q."/>
            <person name="Sharma T."/>
            <person name="Shen D."/>
            <person name="Roswanjaya Y."/>
            <person name="Wardhani T."/>
            <person name="Kalhor M.S."/>
            <person name="Jansen J."/>
            <person name="Van den Hoogen J."/>
            <person name="Gungor B."/>
            <person name="Hartog M."/>
            <person name="Hontelez J."/>
            <person name="Verver J."/>
            <person name="Yang W.-C."/>
            <person name="Schijlen E."/>
            <person name="Repin R."/>
            <person name="Schilthuizen M."/>
            <person name="Schranz E."/>
            <person name="Heidstra R."/>
            <person name="Miyata K."/>
            <person name="Fedorova E."/>
            <person name="Kohlen W."/>
            <person name="Bisseling T."/>
            <person name="Smit S."/>
            <person name="Geurts R."/>
        </authorList>
    </citation>
    <scope>NUCLEOTIDE SEQUENCE [LARGE SCALE GENOMIC DNA]</scope>
    <source>
        <strain evidence="2">cv. RG33-2</strain>
    </source>
</reference>
<protein>
    <submittedName>
        <fullName evidence="1">Uncharacterized protein</fullName>
    </submittedName>
</protein>
<sequence length="123" mass="14147">MGSAPQSRRDHFSFARSQILPATHARDLDSYLLWTRHKGILRHVIQRQSTDEIWQVLRETYFHTVDSSSLVTPFQVSFNKKEDVVEVTTIGFILPIMAEVMVVLDVMEMAVVAEIQVVVVLRH</sequence>
<organism evidence="1 2">
    <name type="scientific">Trema orientale</name>
    <name type="common">Charcoal tree</name>
    <name type="synonym">Celtis orientalis</name>
    <dbReference type="NCBI Taxonomy" id="63057"/>
    <lineage>
        <taxon>Eukaryota</taxon>
        <taxon>Viridiplantae</taxon>
        <taxon>Streptophyta</taxon>
        <taxon>Embryophyta</taxon>
        <taxon>Tracheophyta</taxon>
        <taxon>Spermatophyta</taxon>
        <taxon>Magnoliopsida</taxon>
        <taxon>eudicotyledons</taxon>
        <taxon>Gunneridae</taxon>
        <taxon>Pentapetalae</taxon>
        <taxon>rosids</taxon>
        <taxon>fabids</taxon>
        <taxon>Rosales</taxon>
        <taxon>Cannabaceae</taxon>
        <taxon>Trema</taxon>
    </lineage>
</organism>
<dbReference type="Proteomes" id="UP000237000">
    <property type="component" value="Unassembled WGS sequence"/>
</dbReference>
<dbReference type="InParanoid" id="A0A2P5BJY4"/>
<evidence type="ECO:0000313" key="2">
    <source>
        <dbReference type="Proteomes" id="UP000237000"/>
    </source>
</evidence>
<proteinExistence type="predicted"/>
<comment type="caution">
    <text evidence="1">The sequence shown here is derived from an EMBL/GenBank/DDBJ whole genome shotgun (WGS) entry which is preliminary data.</text>
</comment>
<accession>A0A2P5BJY4</accession>
<evidence type="ECO:0000313" key="1">
    <source>
        <dbReference type="EMBL" id="PON49076.1"/>
    </source>
</evidence>
<gene>
    <name evidence="1" type="ORF">TorRG33x02_318770</name>
</gene>
<name>A0A2P5BJY4_TREOI</name>
<dbReference type="EMBL" id="JXTC01000508">
    <property type="protein sequence ID" value="PON49076.1"/>
    <property type="molecule type" value="Genomic_DNA"/>
</dbReference>